<reference evidence="6" key="1">
    <citation type="submission" date="2021-04" db="EMBL/GenBank/DDBJ databases">
        <title>Draft genome sequence of Xylanibacillus composti strain K13.</title>
        <authorList>
            <person name="Uke A."/>
            <person name="Chhe C."/>
            <person name="Baramee S."/>
            <person name="Kosugi A."/>
        </authorList>
    </citation>
    <scope>NUCLEOTIDE SEQUENCE</scope>
    <source>
        <strain evidence="6">K13</strain>
    </source>
</reference>
<dbReference type="InterPro" id="IPR006145">
    <property type="entry name" value="PsdUridine_synth_RsuA/RluA"/>
</dbReference>
<protein>
    <recommendedName>
        <fullName evidence="4">Pseudouridine synthase</fullName>
        <ecNumber evidence="4">5.4.99.-</ecNumber>
    </recommendedName>
</protein>
<comment type="similarity">
    <text evidence="2 4">Belongs to the pseudouridine synthase RluA family.</text>
</comment>
<comment type="caution">
    <text evidence="6">The sequence shown here is derived from an EMBL/GenBank/DDBJ whole genome shotgun (WGS) entry which is preliminary data.</text>
</comment>
<dbReference type="InterPro" id="IPR006225">
    <property type="entry name" value="PsdUridine_synth_RluC/D"/>
</dbReference>
<dbReference type="PANTHER" id="PTHR21600">
    <property type="entry name" value="MITOCHONDRIAL RNA PSEUDOURIDINE SYNTHASE"/>
    <property type="match status" value="1"/>
</dbReference>
<dbReference type="GO" id="GO:0009982">
    <property type="term" value="F:pseudouridine synthase activity"/>
    <property type="evidence" value="ECO:0007669"/>
    <property type="project" value="InterPro"/>
</dbReference>
<sequence length="289" mass="31799">MKKAAVPYERRGEWAVLPASRADAAPIPDKLQKQLKSAGEWVEQAGRLHIRLFPAESLRFSPVWAAIDILYEDDFCLVANKPAGMAVHPTAPDDAAITLANAVAAHYESTGQAVRVRHIHRLDADTTGPVLYAKNPLAQHRLDEAMRQKQITRMYLALVHGRPREHKGTINAAIGRDRHHPKRRRISPAGQPAVTHFTVVESFRSAALLRLQLETGRTHQIRVHVSAQGHPILGDLLYGGKPMAGLARQALHGAQLAFPHPWTGEPIAVEAPMAADMQQALNALRGQMD</sequence>
<dbReference type="GO" id="GO:0140098">
    <property type="term" value="F:catalytic activity, acting on RNA"/>
    <property type="evidence" value="ECO:0007669"/>
    <property type="project" value="UniProtKB-ARBA"/>
</dbReference>
<dbReference type="SUPFAM" id="SSF55120">
    <property type="entry name" value="Pseudouridine synthase"/>
    <property type="match status" value="1"/>
</dbReference>
<feature type="active site" evidence="3">
    <location>
        <position position="123"/>
    </location>
</feature>
<name>A0A8J4M2X9_9BACL</name>
<dbReference type="InterPro" id="IPR020103">
    <property type="entry name" value="PsdUridine_synth_cat_dom_sf"/>
</dbReference>
<dbReference type="NCBIfam" id="TIGR00005">
    <property type="entry name" value="rluA_subfam"/>
    <property type="match status" value="1"/>
</dbReference>
<feature type="domain" description="Pseudouridine synthase RsuA/RluA-like" evidence="5">
    <location>
        <begin position="77"/>
        <end position="227"/>
    </location>
</feature>
<dbReference type="GO" id="GO:0000455">
    <property type="term" value="P:enzyme-directed rRNA pseudouridine synthesis"/>
    <property type="evidence" value="ECO:0007669"/>
    <property type="project" value="TreeGrafter"/>
</dbReference>
<evidence type="ECO:0000313" key="7">
    <source>
        <dbReference type="Proteomes" id="UP000677918"/>
    </source>
</evidence>
<dbReference type="AlphaFoldDB" id="A0A8J4M2X9"/>
<evidence type="ECO:0000313" key="6">
    <source>
        <dbReference type="EMBL" id="GIQ70189.1"/>
    </source>
</evidence>
<dbReference type="EC" id="5.4.99.-" evidence="4"/>
<dbReference type="GO" id="GO:0003723">
    <property type="term" value="F:RNA binding"/>
    <property type="evidence" value="ECO:0007669"/>
    <property type="project" value="InterPro"/>
</dbReference>
<comment type="catalytic activity">
    <reaction evidence="1 4">
        <text>a uridine in RNA = a pseudouridine in RNA</text>
        <dbReference type="Rhea" id="RHEA:48348"/>
        <dbReference type="Rhea" id="RHEA-COMP:12068"/>
        <dbReference type="Rhea" id="RHEA-COMP:12069"/>
        <dbReference type="ChEBI" id="CHEBI:65314"/>
        <dbReference type="ChEBI" id="CHEBI:65315"/>
    </reaction>
</comment>
<dbReference type="Gene3D" id="3.30.2350.10">
    <property type="entry name" value="Pseudouridine synthase"/>
    <property type="match status" value="1"/>
</dbReference>
<proteinExistence type="inferred from homology"/>
<dbReference type="CDD" id="cd02869">
    <property type="entry name" value="PseudoU_synth_RluA_like"/>
    <property type="match status" value="1"/>
</dbReference>
<comment type="function">
    <text evidence="4">Responsible for synthesis of pseudouridine from uracil.</text>
</comment>
<evidence type="ECO:0000256" key="2">
    <source>
        <dbReference type="ARBA" id="ARBA00010876"/>
    </source>
</evidence>
<keyword evidence="4" id="KW-0413">Isomerase</keyword>
<accession>A0A8J4M2X9</accession>
<dbReference type="PANTHER" id="PTHR21600:SF71">
    <property type="entry name" value="PSEUDOURIDINE SYNTHASE"/>
    <property type="match status" value="1"/>
</dbReference>
<keyword evidence="7" id="KW-1185">Reference proteome</keyword>
<evidence type="ECO:0000259" key="5">
    <source>
        <dbReference type="Pfam" id="PF00849"/>
    </source>
</evidence>
<gene>
    <name evidence="6" type="primary">yhcT</name>
    <name evidence="6" type="ORF">XYCOK13_30130</name>
</gene>
<organism evidence="6 7">
    <name type="scientific">Xylanibacillus composti</name>
    <dbReference type="NCBI Taxonomy" id="1572762"/>
    <lineage>
        <taxon>Bacteria</taxon>
        <taxon>Bacillati</taxon>
        <taxon>Bacillota</taxon>
        <taxon>Bacilli</taxon>
        <taxon>Bacillales</taxon>
        <taxon>Paenibacillaceae</taxon>
        <taxon>Xylanibacillus</taxon>
    </lineage>
</organism>
<evidence type="ECO:0000256" key="4">
    <source>
        <dbReference type="RuleBase" id="RU362028"/>
    </source>
</evidence>
<evidence type="ECO:0000256" key="1">
    <source>
        <dbReference type="ARBA" id="ARBA00000073"/>
    </source>
</evidence>
<dbReference type="Pfam" id="PF00849">
    <property type="entry name" value="PseudoU_synth_2"/>
    <property type="match status" value="1"/>
</dbReference>
<evidence type="ECO:0000256" key="3">
    <source>
        <dbReference type="PIRSR" id="PIRSR606225-1"/>
    </source>
</evidence>
<dbReference type="Proteomes" id="UP000677918">
    <property type="component" value="Unassembled WGS sequence"/>
</dbReference>
<dbReference type="InterPro" id="IPR050188">
    <property type="entry name" value="RluA_PseudoU_synthase"/>
</dbReference>
<dbReference type="EMBL" id="BOVK01000041">
    <property type="protein sequence ID" value="GIQ70189.1"/>
    <property type="molecule type" value="Genomic_DNA"/>
</dbReference>